<keyword evidence="9" id="KW-0325">Glycoprotein</keyword>
<dbReference type="SUPFAM" id="SSF57184">
    <property type="entry name" value="Growth factor receptor domain"/>
    <property type="match status" value="9"/>
</dbReference>
<dbReference type="InterPro" id="IPR035234">
    <property type="entry name" value="IgGFc-bd_N"/>
</dbReference>
<feature type="domain" description="EGF-like" evidence="11">
    <location>
        <begin position="477"/>
        <end position="519"/>
    </location>
</feature>
<feature type="domain" description="EGF-like" evidence="11">
    <location>
        <begin position="731"/>
        <end position="771"/>
    </location>
</feature>
<dbReference type="PROSITE" id="PS00010">
    <property type="entry name" value="ASX_HYDROXYL"/>
    <property type="match status" value="24"/>
</dbReference>
<feature type="domain" description="EGF-like" evidence="11">
    <location>
        <begin position="520"/>
        <end position="560"/>
    </location>
</feature>
<comment type="subcellular location">
    <subcellularLocation>
        <location evidence="1">Secreted</location>
        <location evidence="1">Extracellular space</location>
        <location evidence="1">Extracellular matrix</location>
    </subcellularLocation>
</comment>
<dbReference type="SUPFAM" id="SSF57196">
    <property type="entry name" value="EGF/Laminin"/>
    <property type="match status" value="4"/>
</dbReference>
<evidence type="ECO:0000313" key="12">
    <source>
        <dbReference type="EMBL" id="EKC20122.1"/>
    </source>
</evidence>
<feature type="domain" description="EGF-like" evidence="11">
    <location>
        <begin position="687"/>
        <end position="730"/>
    </location>
</feature>
<feature type="domain" description="EGF-like" evidence="11">
    <location>
        <begin position="1441"/>
        <end position="1485"/>
    </location>
</feature>
<feature type="disulfide bond" evidence="10">
    <location>
        <begin position="2006"/>
        <end position="2023"/>
    </location>
</feature>
<dbReference type="SMART" id="SM00181">
    <property type="entry name" value="EGF"/>
    <property type="match status" value="34"/>
</dbReference>
<evidence type="ECO:0000256" key="5">
    <source>
        <dbReference type="ARBA" id="ARBA00022729"/>
    </source>
</evidence>
<dbReference type="PROSITE" id="PS01186">
    <property type="entry name" value="EGF_2"/>
    <property type="match status" value="27"/>
</dbReference>
<dbReference type="InterPro" id="IPR024731">
    <property type="entry name" value="NELL2-like_EGF"/>
</dbReference>
<feature type="domain" description="EGF-like" evidence="11">
    <location>
        <begin position="204"/>
        <end position="245"/>
    </location>
</feature>
<dbReference type="InterPro" id="IPR018097">
    <property type="entry name" value="EGF_Ca-bd_CS"/>
</dbReference>
<gene>
    <name evidence="12" type="ORF">CGI_10006796</name>
</gene>
<dbReference type="CDD" id="cd00054">
    <property type="entry name" value="EGF_CA"/>
    <property type="match status" value="19"/>
</dbReference>
<dbReference type="PANTHER" id="PTHR24039:SF28">
    <property type="entry name" value="EGF-LIKE DOMAIN-CONTAINING PROTEIN"/>
    <property type="match status" value="1"/>
</dbReference>
<keyword evidence="8 10" id="KW-1015">Disulfide bond</keyword>
<keyword evidence="5" id="KW-0732">Signal</keyword>
<dbReference type="Pfam" id="PF07645">
    <property type="entry name" value="EGF_CA"/>
    <property type="match status" value="22"/>
</dbReference>
<sequence>MSMQVKLNGYFPVMKLADNTMWSLMVGLALVWISGTDSQSFTERQLTPESAALVQSFRTYLSSVEKDKRNELERIGRAASNASDPTCSLLCTDRKDCGNIIQNFGLYLDPKSAVRMCKSGAKNILVQSNYDTSPYCQYLQSHFNICENKTAVMEIGCQFTCEKCKVCDDDECKCSKNSIGGYVDGRFVCKCNKGFRGDGFTCININECKENTHDCHKTRANCTDLTPFWKCACKEGYSGDGKECKDVNECTTEAFPPGKACDTYATCTNTIGSYYCTCNQGFTGNGYFCEDIPECDRGTDKCARASDGVTRIASCTNTFGSYRCNCSEGYRDVNNPKDGKNCKDIDECKEGTHNCDRRKGTCTNTIGSFKCHCNKGYEGDGVRCFWKNPCTQGTHDCSENARCLAQSDETHECECLVGYKDYAAEKGTDCRNRNECADGSHGCDKNTTRATCTDLVGSYKCSCNKGWEGNGFPNCRDRNECIDGSHLCRGKASCVNTLGSYECACPVGYRLTEDGRSCVDINECREESDNCHSYATCTNTQGSFFCTCNTGFEGSGVLCKDIDECYKRTANCDARECCTNTFGSYKCSCKTGFERNEKTGKCDDINECERRIDNCNKTYTYCKNTIGSYSCSCKTGFEPWSNDCRDINECHRNTHECSAHASCTNTWGSYYCSCRTGFKGNGRICNDTDECKSETDNCPNPRPPGICTNTIGSFRCSCGIGYKYQNNKCIDRNECLLGTHTCGGSSYCFNTIGSYECRCSKGFEMKNNKCVDINECVRGTHTCDKRPGASTCTNTIGSCTCKCNTGYEGNGHICKDINECERGTHNCHSQATCTNTIGSFKCTCNVGFEGSGVVCKDIDECKRRTDNCHKDYGVCTNTYGSFKCSCKKPGFEGNGVMCKDINECDRNTHDCHRPHAQCTNTIGSFTCSCKKGFEERDDGRVCIDIDECKRNTHNCHRPHAMCDNTIGSYKCRCKDGYRGDGYTCTPVKPCSEGLDDCSKYSTCTDLTPGGKYKCDCYFGFFGNGKQCTGSRGKSFLVLFMRNIEDPTETSPRPRRAQIYIASLNKTDVKITASDSLAKSLKSEIDQTASMNSNSEKIVSISQNVRVNDAVVENKAVMVETSEVTSVFALNHDGYTSDSTLVLPIDRLGLKYVIPSTKPHNKQHSDYNSQLAFGAVHDQTRVEIILKLNSGQYIKYGGKKNRDGDKIIVTLNKYQTFQLSHNGDLTGTLITSSKPIAVFSGNRCNKLNSFGFCSHLVEQIPPMDSLDTTYIVPPHFERSGTMVRVVSAHTGSTTFSYTIDKSTSTKTIGTFGNFDITVSGKQAVVVDSKRQILVLSFALAARRQKNGDPYMTMVPGVNQYVHQYHVSVPQGFEQNYFAIMVQKGSKSSLLLDNDSISSKNTVSEASVTVKGQDYVVLTVMVNQGVHRVETKDRSRFGLMIYDRNECADGSHGCDKNTTRATCTDLVGSYKCSCNKGWEGNGFPNCRDRNECIDGSHLCRGKASCVNTLGSYECACPVGYRLTEDGRSCVDINECREESDNCHSYATCTNTQGSFFCTCNTGFEGSGVLCKDIDECYKRTANCDARECCTNTFGSYKCSCKTGFERNEKTGKCDDINECERRIDNCNKTYTYCKNTIGSYSCSCKTGFEPWSNDCRDINECHRNTHECSAHASCTNTWGSYYCSCRTGFKGNGRICNDTDECKSETDNCPNPRPPGICTNTIGSFRCSCGIGYKYQNNKCIDRNECLLGTHTCGGSSYCFNTIGSYECRCSKGFEMKNNKCVDINECVRGTHTCDKRPGASTCTNTIGSCTCKCNTGYEGNGHICKDINECERGTHNCHSQATCTNTIGSFKCTCNVGFEGSGVVCKDIDECKRRTDNCHKDYGVCTNTYGSFKCSCKKPGFEGNGVMCKDINECDRNTHDCHRPHAQCTNTIGSFTCSCKKGFEERDDGRVCIDIDECKRNTHNCHRPHAMCDNTIGSYKCRCKDGYRGDGYTCTPVKPCSEGLDDCSKYSTCTDLTPGGKYKCDCYFGFFGNGKQCTGSRGKSFLVLFMRNIEDPTETSPRPRRAQIYIASLNKTDVKITTSDSLAKSLKSEIDQTVSMNSNSEKIVSISQNVRVNDAVVENKAVMVETSEVTSVFALNHDGYTSDSTLVLPIDRLGLKYGIASTKPHNKQHSDYNSQLAFGAVHDQTRVEIILKLNSGQYIKYGGKKNRDGDKIIVTLNKYQTFQLSHNGDLTGTLITSSKPIAVFSGNRCNKLNSFGFCSHLVEQIPPMDSLDTTYIVPPHFERSGTMVRVVSAHTGSTTFSYTIDKSTSTKTIGTFGNFDITVSGKQAVVVDSKRQVLVLSFALAARRQKNGDPYMTMVPGVNQYVHQYHVSVPQGFEQNYFAIMVQKGSKSSLLLDNDSISSKNTVSEASVTVKGQDYVVLTVMVNQGVHRVETKDRSRFGLMIYGHGHDDGYGFAANILGPGKL</sequence>
<feature type="domain" description="EGF-like" evidence="11">
    <location>
        <begin position="386"/>
        <end position="425"/>
    </location>
</feature>
<keyword evidence="6" id="KW-0677">Repeat</keyword>
<feature type="domain" description="EGF-like" evidence="11">
    <location>
        <begin position="1995"/>
        <end position="2037"/>
    </location>
</feature>
<feature type="domain" description="EGF-like" evidence="11">
    <location>
        <begin position="1529"/>
        <end position="1569"/>
    </location>
</feature>
<dbReference type="PROSITE" id="PS01187">
    <property type="entry name" value="EGF_CA"/>
    <property type="match status" value="11"/>
</dbReference>
<evidence type="ECO:0000256" key="1">
    <source>
        <dbReference type="ARBA" id="ARBA00004498"/>
    </source>
</evidence>
<evidence type="ECO:0000256" key="2">
    <source>
        <dbReference type="ARBA" id="ARBA00022525"/>
    </source>
</evidence>
<accession>K1P8T7</accession>
<feature type="domain" description="EGF-like" evidence="11">
    <location>
        <begin position="900"/>
        <end position="943"/>
    </location>
</feature>
<feature type="domain" description="EGF-like" evidence="11">
    <location>
        <begin position="857"/>
        <end position="899"/>
    </location>
</feature>
<dbReference type="PROSITE" id="PS50026">
    <property type="entry name" value="EGF_3"/>
    <property type="match status" value="28"/>
</dbReference>
<feature type="domain" description="EGF-like" evidence="11">
    <location>
        <begin position="1825"/>
        <end position="1865"/>
    </location>
</feature>
<dbReference type="InterPro" id="IPR001881">
    <property type="entry name" value="EGF-like_Ca-bd_dom"/>
</dbReference>
<evidence type="ECO:0000259" key="11">
    <source>
        <dbReference type="PROSITE" id="PS50026"/>
    </source>
</evidence>
<feature type="domain" description="EGF-like" evidence="11">
    <location>
        <begin position="1696"/>
        <end position="1739"/>
    </location>
</feature>
<feature type="domain" description="EGF-like" evidence="11">
    <location>
        <begin position="344"/>
        <end position="385"/>
    </location>
</feature>
<feature type="domain" description="EGF-like" evidence="11">
    <location>
        <begin position="1953"/>
        <end position="1994"/>
    </location>
</feature>
<feature type="domain" description="EGF-like" evidence="11">
    <location>
        <begin position="1486"/>
        <end position="1528"/>
    </location>
</feature>
<keyword evidence="3" id="KW-0272">Extracellular matrix</keyword>
<dbReference type="InterPro" id="IPR049883">
    <property type="entry name" value="NOTCH1_EGF-like"/>
</dbReference>
<evidence type="ECO:0000256" key="6">
    <source>
        <dbReference type="ARBA" id="ARBA00022737"/>
    </source>
</evidence>
<feature type="domain" description="EGF-like" evidence="11">
    <location>
        <begin position="1909"/>
        <end position="1952"/>
    </location>
</feature>
<dbReference type="Pfam" id="PF12662">
    <property type="entry name" value="cEGF"/>
    <property type="match status" value="3"/>
</dbReference>
<feature type="domain" description="EGF-like" evidence="11">
    <location>
        <begin position="1613"/>
        <end position="1654"/>
    </location>
</feature>
<feature type="domain" description="EGF-like" evidence="11">
    <location>
        <begin position="246"/>
        <end position="290"/>
    </location>
</feature>
<feature type="domain" description="EGF-like" evidence="11">
    <location>
        <begin position="432"/>
        <end position="476"/>
    </location>
</feature>
<feature type="disulfide bond" evidence="10">
    <location>
        <begin position="997"/>
        <end position="1014"/>
    </location>
</feature>
<dbReference type="GO" id="GO:0005509">
    <property type="term" value="F:calcium ion binding"/>
    <property type="evidence" value="ECO:0007669"/>
    <property type="project" value="InterPro"/>
</dbReference>
<proteinExistence type="predicted"/>
<keyword evidence="2" id="KW-0964">Secreted</keyword>
<name>K1P8T7_MAGGI</name>
<comment type="caution">
    <text evidence="10">Lacks conserved residue(s) required for the propagation of feature annotation.</text>
</comment>
<dbReference type="InterPro" id="IPR000152">
    <property type="entry name" value="EGF-type_Asp/Asn_hydroxyl_site"/>
</dbReference>
<dbReference type="InterPro" id="IPR026823">
    <property type="entry name" value="cEGF"/>
</dbReference>
<dbReference type="Gene3D" id="2.10.25.10">
    <property type="entry name" value="Laminin"/>
    <property type="match status" value="32"/>
</dbReference>
<feature type="domain" description="EGF-like" evidence="11">
    <location>
        <begin position="604"/>
        <end position="645"/>
    </location>
</feature>
<reference evidence="12" key="1">
    <citation type="journal article" date="2012" name="Nature">
        <title>The oyster genome reveals stress adaptation and complexity of shell formation.</title>
        <authorList>
            <person name="Zhang G."/>
            <person name="Fang X."/>
            <person name="Guo X."/>
            <person name="Li L."/>
            <person name="Luo R."/>
            <person name="Xu F."/>
            <person name="Yang P."/>
            <person name="Zhang L."/>
            <person name="Wang X."/>
            <person name="Qi H."/>
            <person name="Xiong Z."/>
            <person name="Que H."/>
            <person name="Xie Y."/>
            <person name="Holland P.W."/>
            <person name="Paps J."/>
            <person name="Zhu Y."/>
            <person name="Wu F."/>
            <person name="Chen Y."/>
            <person name="Wang J."/>
            <person name="Peng C."/>
            <person name="Meng J."/>
            <person name="Yang L."/>
            <person name="Liu J."/>
            <person name="Wen B."/>
            <person name="Zhang N."/>
            <person name="Huang Z."/>
            <person name="Zhu Q."/>
            <person name="Feng Y."/>
            <person name="Mount A."/>
            <person name="Hedgecock D."/>
            <person name="Xu Z."/>
            <person name="Liu Y."/>
            <person name="Domazet-Loso T."/>
            <person name="Du Y."/>
            <person name="Sun X."/>
            <person name="Zhang S."/>
            <person name="Liu B."/>
            <person name="Cheng P."/>
            <person name="Jiang X."/>
            <person name="Li J."/>
            <person name="Fan D."/>
            <person name="Wang W."/>
            <person name="Fu W."/>
            <person name="Wang T."/>
            <person name="Wang B."/>
            <person name="Zhang J."/>
            <person name="Peng Z."/>
            <person name="Li Y."/>
            <person name="Li N."/>
            <person name="Wang J."/>
            <person name="Chen M."/>
            <person name="He Y."/>
            <person name="Tan F."/>
            <person name="Song X."/>
            <person name="Zheng Q."/>
            <person name="Huang R."/>
            <person name="Yang H."/>
            <person name="Du X."/>
            <person name="Chen L."/>
            <person name="Yang M."/>
            <person name="Gaffney P.M."/>
            <person name="Wang S."/>
            <person name="Luo L."/>
            <person name="She Z."/>
            <person name="Ming Y."/>
            <person name="Huang W."/>
            <person name="Zhang S."/>
            <person name="Huang B."/>
            <person name="Zhang Y."/>
            <person name="Qu T."/>
            <person name="Ni P."/>
            <person name="Miao G."/>
            <person name="Wang J."/>
            <person name="Wang Q."/>
            <person name="Steinberg C.E."/>
            <person name="Wang H."/>
            <person name="Li N."/>
            <person name="Qian L."/>
            <person name="Zhang G."/>
            <person name="Li Y."/>
            <person name="Yang H."/>
            <person name="Liu X."/>
            <person name="Wang J."/>
            <person name="Yin Y."/>
            <person name="Wang J."/>
        </authorList>
    </citation>
    <scope>NUCLEOTIDE SEQUENCE [LARGE SCALE GENOMIC DNA]</scope>
    <source>
        <strain evidence="12">05x7-T-G4-1.051#20</strain>
    </source>
</reference>
<feature type="domain" description="EGF-like" evidence="11">
    <location>
        <begin position="944"/>
        <end position="985"/>
    </location>
</feature>
<feature type="domain" description="EGF-like" evidence="11">
    <location>
        <begin position="986"/>
        <end position="1028"/>
    </location>
</feature>
<feature type="domain" description="EGF-like" evidence="11">
    <location>
        <begin position="1655"/>
        <end position="1695"/>
    </location>
</feature>
<dbReference type="SMART" id="SM00179">
    <property type="entry name" value="EGF_CA"/>
    <property type="match status" value="30"/>
</dbReference>
<dbReference type="InterPro" id="IPR009030">
    <property type="entry name" value="Growth_fac_rcpt_cys_sf"/>
</dbReference>
<evidence type="ECO:0000256" key="4">
    <source>
        <dbReference type="ARBA" id="ARBA00022536"/>
    </source>
</evidence>
<dbReference type="HOGENOM" id="CLU_228761_0_0_1"/>
<dbReference type="Pfam" id="PF17517">
    <property type="entry name" value="IgGFc_binding"/>
    <property type="match status" value="2"/>
</dbReference>
<organism evidence="12">
    <name type="scientific">Magallana gigas</name>
    <name type="common">Pacific oyster</name>
    <name type="synonym">Crassostrea gigas</name>
    <dbReference type="NCBI Taxonomy" id="29159"/>
    <lineage>
        <taxon>Eukaryota</taxon>
        <taxon>Metazoa</taxon>
        <taxon>Spiralia</taxon>
        <taxon>Lophotrochozoa</taxon>
        <taxon>Mollusca</taxon>
        <taxon>Bivalvia</taxon>
        <taxon>Autobranchia</taxon>
        <taxon>Pteriomorphia</taxon>
        <taxon>Ostreida</taxon>
        <taxon>Ostreoidea</taxon>
        <taxon>Ostreidae</taxon>
        <taxon>Magallana</taxon>
    </lineage>
</organism>
<protein>
    <submittedName>
        <fullName evidence="12">Fibrillin-3</fullName>
    </submittedName>
</protein>
<dbReference type="EMBL" id="JH818974">
    <property type="protein sequence ID" value="EKC20122.1"/>
    <property type="molecule type" value="Genomic_DNA"/>
</dbReference>
<dbReference type="Pfam" id="PF12947">
    <property type="entry name" value="EGF_3"/>
    <property type="match status" value="5"/>
</dbReference>
<dbReference type="FunFam" id="2.10.25.10:FF:000210">
    <property type="entry name" value="Hemicentin 1"/>
    <property type="match status" value="2"/>
</dbReference>
<dbReference type="InParanoid" id="K1P8T7"/>
<dbReference type="PANTHER" id="PTHR24039">
    <property type="entry name" value="FIBRILLIN-RELATED"/>
    <property type="match status" value="1"/>
</dbReference>
<keyword evidence="4 10" id="KW-0245">EGF-like domain</keyword>
<evidence type="ECO:0000256" key="7">
    <source>
        <dbReference type="ARBA" id="ARBA00022837"/>
    </source>
</evidence>
<feature type="domain" description="EGF-like" evidence="11">
    <location>
        <begin position="1740"/>
        <end position="1780"/>
    </location>
</feature>
<keyword evidence="7" id="KW-0106">Calcium</keyword>
<evidence type="ECO:0000256" key="10">
    <source>
        <dbReference type="PROSITE-ProRule" id="PRU00076"/>
    </source>
</evidence>
<feature type="domain" description="EGF-like" evidence="11">
    <location>
        <begin position="1866"/>
        <end position="1908"/>
    </location>
</feature>
<evidence type="ECO:0000256" key="8">
    <source>
        <dbReference type="ARBA" id="ARBA00023157"/>
    </source>
</evidence>
<feature type="domain" description="EGF-like" evidence="11">
    <location>
        <begin position="646"/>
        <end position="686"/>
    </location>
</feature>
<evidence type="ECO:0000256" key="9">
    <source>
        <dbReference type="ARBA" id="ARBA00023180"/>
    </source>
</evidence>
<dbReference type="FunFam" id="2.10.25.10:FF:000014">
    <property type="entry name" value="Latent-transforming growth factor beta-binding protein 3"/>
    <property type="match status" value="4"/>
</dbReference>
<dbReference type="InterPro" id="IPR000742">
    <property type="entry name" value="EGF"/>
</dbReference>
<evidence type="ECO:0000256" key="3">
    <source>
        <dbReference type="ARBA" id="ARBA00022530"/>
    </source>
</evidence>
<dbReference type="FunFam" id="2.10.25.10:FF:000038">
    <property type="entry name" value="Fibrillin 2"/>
    <property type="match status" value="14"/>
</dbReference>
<feature type="domain" description="EGF-like" evidence="11">
    <location>
        <begin position="816"/>
        <end position="856"/>
    </location>
</feature>